<dbReference type="InterPro" id="IPR013424">
    <property type="entry name" value="Ice-binding_C"/>
</dbReference>
<feature type="signal peptide" evidence="1">
    <location>
        <begin position="1"/>
        <end position="31"/>
    </location>
</feature>
<sequence length="315" mass="32498">MQAIQRLLRRPSIAAWAAAALLAAAPAAARAEIRVSVAAEADHSASDQVVFDDAVKKASGYMFAAPSGAGGSVEPGLLDGCPPIVCGQALTPGATAAASADMSLGHLGVAARGWSNPPELYNAQGLSVVQVRDTLFANGTLSFNIRVNLGLNASQGEDTFARYEFSLWLRTDPDTIETFFGFSAWDNPSGASNLVPEGRGASAFTKRFWDGPGQGSYQDFDEVPSVFTISIAVPAASISGKEFGIANLAQAEAEDSNTASVSSLNSGWLGISGDYASAAGYSYTGFSAAVPEPGTAALWLAGAGLLLAARRRRRG</sequence>
<evidence type="ECO:0000256" key="1">
    <source>
        <dbReference type="SAM" id="SignalP"/>
    </source>
</evidence>
<accession>A0ABT8DYS1</accession>
<evidence type="ECO:0000259" key="2">
    <source>
        <dbReference type="Pfam" id="PF07589"/>
    </source>
</evidence>
<feature type="domain" description="Ice-binding protein C-terminal" evidence="2">
    <location>
        <begin position="289"/>
        <end position="313"/>
    </location>
</feature>
<keyword evidence="4" id="KW-1185">Reference proteome</keyword>
<proteinExistence type="predicted"/>
<reference evidence="3 4" key="1">
    <citation type="submission" date="2023-06" db="EMBL/GenBank/DDBJ databases">
        <title>Pelomonas sp. PFR6 16S ribosomal RNA gene Genome sequencing and assembly.</title>
        <authorList>
            <person name="Woo H."/>
        </authorList>
    </citation>
    <scope>NUCLEOTIDE SEQUENCE [LARGE SCALE GENOMIC DNA]</scope>
    <source>
        <strain evidence="3 4">PFR6</strain>
    </source>
</reference>
<dbReference type="Proteomes" id="UP001228044">
    <property type="component" value="Unassembled WGS sequence"/>
</dbReference>
<dbReference type="Pfam" id="PF07589">
    <property type="entry name" value="PEP-CTERM"/>
    <property type="match status" value="1"/>
</dbReference>
<dbReference type="EMBL" id="JAUHHC010000006">
    <property type="protein sequence ID" value="MDN3922740.1"/>
    <property type="molecule type" value="Genomic_DNA"/>
</dbReference>
<protein>
    <submittedName>
        <fullName evidence="3">PEP-CTERM sorting domain-containing protein</fullName>
    </submittedName>
</protein>
<organism evidence="3 4">
    <name type="scientific">Roseateles violae</name>
    <dbReference type="NCBI Taxonomy" id="3058042"/>
    <lineage>
        <taxon>Bacteria</taxon>
        <taxon>Pseudomonadati</taxon>
        <taxon>Pseudomonadota</taxon>
        <taxon>Betaproteobacteria</taxon>
        <taxon>Burkholderiales</taxon>
        <taxon>Sphaerotilaceae</taxon>
        <taxon>Roseateles</taxon>
    </lineage>
</organism>
<comment type="caution">
    <text evidence="3">The sequence shown here is derived from an EMBL/GenBank/DDBJ whole genome shotgun (WGS) entry which is preliminary data.</text>
</comment>
<dbReference type="NCBIfam" id="TIGR02595">
    <property type="entry name" value="PEP_CTERM"/>
    <property type="match status" value="1"/>
</dbReference>
<feature type="chain" id="PRO_5045172887" evidence="1">
    <location>
        <begin position="32"/>
        <end position="315"/>
    </location>
</feature>
<evidence type="ECO:0000313" key="4">
    <source>
        <dbReference type="Proteomes" id="UP001228044"/>
    </source>
</evidence>
<name>A0ABT8DYS1_9BURK</name>
<evidence type="ECO:0000313" key="3">
    <source>
        <dbReference type="EMBL" id="MDN3922740.1"/>
    </source>
</evidence>
<keyword evidence="1" id="KW-0732">Signal</keyword>
<dbReference type="RefSeq" id="WP_290361055.1">
    <property type="nucleotide sequence ID" value="NZ_JAUHHC010000006.1"/>
</dbReference>
<gene>
    <name evidence="3" type="ORF">QWJ38_20805</name>
</gene>